<gene>
    <name evidence="3" type="ORF">SK128_019628</name>
</gene>
<dbReference type="GO" id="GO:0030667">
    <property type="term" value="C:secretory granule membrane"/>
    <property type="evidence" value="ECO:0007669"/>
    <property type="project" value="TreeGrafter"/>
</dbReference>
<reference evidence="3 4" key="1">
    <citation type="submission" date="2023-11" db="EMBL/GenBank/DDBJ databases">
        <title>Halocaridina rubra genome assembly.</title>
        <authorList>
            <person name="Smith C."/>
        </authorList>
    </citation>
    <scope>NUCLEOTIDE SEQUENCE [LARGE SCALE GENOMIC DNA]</scope>
    <source>
        <strain evidence="3">EP-1</strain>
        <tissue evidence="3">Whole</tissue>
    </source>
</reference>
<dbReference type="GO" id="GO:0006589">
    <property type="term" value="P:octopamine biosynthetic process"/>
    <property type="evidence" value="ECO:0007669"/>
    <property type="project" value="TreeGrafter"/>
</dbReference>
<dbReference type="InterPro" id="IPR000945">
    <property type="entry name" value="DBH-like"/>
</dbReference>
<dbReference type="Proteomes" id="UP001381693">
    <property type="component" value="Unassembled WGS sequence"/>
</dbReference>
<dbReference type="GO" id="GO:0004500">
    <property type="term" value="F:dopamine beta-monooxygenase activity"/>
    <property type="evidence" value="ECO:0007669"/>
    <property type="project" value="InterPro"/>
</dbReference>
<evidence type="ECO:0000259" key="2">
    <source>
        <dbReference type="Pfam" id="PF03712"/>
    </source>
</evidence>
<keyword evidence="1" id="KW-1015">Disulfide bond</keyword>
<organism evidence="3 4">
    <name type="scientific">Halocaridina rubra</name>
    <name type="common">Hawaiian red shrimp</name>
    <dbReference type="NCBI Taxonomy" id="373956"/>
    <lineage>
        <taxon>Eukaryota</taxon>
        <taxon>Metazoa</taxon>
        <taxon>Ecdysozoa</taxon>
        <taxon>Arthropoda</taxon>
        <taxon>Crustacea</taxon>
        <taxon>Multicrustacea</taxon>
        <taxon>Malacostraca</taxon>
        <taxon>Eumalacostraca</taxon>
        <taxon>Eucarida</taxon>
        <taxon>Decapoda</taxon>
        <taxon>Pleocyemata</taxon>
        <taxon>Caridea</taxon>
        <taxon>Atyoidea</taxon>
        <taxon>Atyidae</taxon>
        <taxon>Halocaridina</taxon>
    </lineage>
</organism>
<evidence type="ECO:0000313" key="3">
    <source>
        <dbReference type="EMBL" id="KAK7075581.1"/>
    </source>
</evidence>
<accession>A0AAN8X3M6</accession>
<evidence type="ECO:0000313" key="4">
    <source>
        <dbReference type="Proteomes" id="UP001381693"/>
    </source>
</evidence>
<dbReference type="AlphaFoldDB" id="A0AAN8X3M6"/>
<dbReference type="GO" id="GO:0042421">
    <property type="term" value="P:norepinephrine biosynthetic process"/>
    <property type="evidence" value="ECO:0007669"/>
    <property type="project" value="TreeGrafter"/>
</dbReference>
<dbReference type="PANTHER" id="PTHR10157">
    <property type="entry name" value="DOPAMINE BETA HYDROXYLASE RELATED"/>
    <property type="match status" value="1"/>
</dbReference>
<dbReference type="Pfam" id="PF03712">
    <property type="entry name" value="Cu2_monoox_C"/>
    <property type="match status" value="1"/>
</dbReference>
<dbReference type="GO" id="GO:0042420">
    <property type="term" value="P:dopamine catabolic process"/>
    <property type="evidence" value="ECO:0007669"/>
    <property type="project" value="TreeGrafter"/>
</dbReference>
<name>A0AAN8X3M6_HALRR</name>
<dbReference type="SUPFAM" id="SSF49742">
    <property type="entry name" value="PHM/PNGase F"/>
    <property type="match status" value="1"/>
</dbReference>
<feature type="non-terminal residue" evidence="3">
    <location>
        <position position="119"/>
    </location>
</feature>
<sequence length="119" mass="13824">CDYDSTDRPNGTYSGWAANDEMCQAFINYHPRVELALCRSSPQPWVFKKAYGIESFPQGMDLFDYIFDPEIGDGRKYQEFMNSYPWHELNSTALATLNNATVYGDHHIKCQYNYGVKMR</sequence>
<dbReference type="InterPro" id="IPR024548">
    <property type="entry name" value="Cu2_monoox_C"/>
</dbReference>
<keyword evidence="4" id="KW-1185">Reference proteome</keyword>
<dbReference type="EMBL" id="JAXCGZ010010386">
    <property type="protein sequence ID" value="KAK7075581.1"/>
    <property type="molecule type" value="Genomic_DNA"/>
</dbReference>
<dbReference type="GO" id="GO:0005507">
    <property type="term" value="F:copper ion binding"/>
    <property type="evidence" value="ECO:0007669"/>
    <property type="project" value="TreeGrafter"/>
</dbReference>
<feature type="non-terminal residue" evidence="3">
    <location>
        <position position="1"/>
    </location>
</feature>
<dbReference type="Gene3D" id="2.60.120.230">
    <property type="match status" value="1"/>
</dbReference>
<evidence type="ECO:0000256" key="1">
    <source>
        <dbReference type="ARBA" id="ARBA00023157"/>
    </source>
</evidence>
<dbReference type="InterPro" id="IPR014784">
    <property type="entry name" value="Cu2_ascorb_mOase-like_C"/>
</dbReference>
<dbReference type="InterPro" id="IPR008977">
    <property type="entry name" value="PHM/PNGase_F_dom_sf"/>
</dbReference>
<proteinExistence type="predicted"/>
<comment type="caution">
    <text evidence="3">The sequence shown here is derived from an EMBL/GenBank/DDBJ whole genome shotgun (WGS) entry which is preliminary data.</text>
</comment>
<dbReference type="PANTHER" id="PTHR10157:SF23">
    <property type="entry name" value="MOXD1 HOMOLOG 1"/>
    <property type="match status" value="1"/>
</dbReference>
<dbReference type="GO" id="GO:0005615">
    <property type="term" value="C:extracellular space"/>
    <property type="evidence" value="ECO:0007669"/>
    <property type="project" value="TreeGrafter"/>
</dbReference>
<protein>
    <recommendedName>
        <fullName evidence="2">Copper type II ascorbate-dependent monooxygenase C-terminal domain-containing protein</fullName>
    </recommendedName>
</protein>
<feature type="domain" description="Copper type II ascorbate-dependent monooxygenase C-terminal" evidence="2">
    <location>
        <begin position="1"/>
        <end position="49"/>
    </location>
</feature>